<name>V9HLA9_9NEIS</name>
<reference evidence="2 3" key="1">
    <citation type="submission" date="2010-03" db="EMBL/GenBank/DDBJ databases">
        <authorList>
            <consortium name="The Broad Institute Genome Sequencing Platform"/>
            <person name="Ward D."/>
            <person name="Earl A."/>
            <person name="Feldgarden M."/>
            <person name="Gevers D."/>
            <person name="Young S."/>
            <person name="Zeng Q."/>
            <person name="Koehrsen M."/>
            <person name="Alvarado L."/>
            <person name="Berlin A.M."/>
            <person name="Borenstein D."/>
            <person name="Chapman S.B."/>
            <person name="Chen Z."/>
            <person name="Engels R."/>
            <person name="Freedman E."/>
            <person name="Gellesch M."/>
            <person name="Goldberg J."/>
            <person name="Griggs A."/>
            <person name="Gujja S."/>
            <person name="Heilman E.R."/>
            <person name="Heiman D.I."/>
            <person name="Hepburn T.A."/>
            <person name="Howarth C."/>
            <person name="Jen D."/>
            <person name="Larson L."/>
            <person name="Mehta T."/>
            <person name="Park D."/>
            <person name="Pearson M."/>
            <person name="Richards J."/>
            <person name="Roberts A."/>
            <person name="Saif S."/>
            <person name="Shea T.D."/>
            <person name="Shenoy N."/>
            <person name="Sisk P."/>
            <person name="Stolte C."/>
            <person name="Sykes S.N."/>
            <person name="Walk T."/>
            <person name="White J."/>
            <person name="Yandava C."/>
            <person name="Izard J."/>
            <person name="Baranova O.V."/>
            <person name="Blanton J.M."/>
            <person name="Tanner A.C."/>
            <person name="Dewhirst F."/>
            <person name="Haas B."/>
            <person name="Nusbaum C."/>
            <person name="Birren B."/>
        </authorList>
    </citation>
    <scope>NUCLEOTIDE SEQUENCE [LARGE SCALE GENOMIC DNA]</scope>
    <source>
        <strain evidence="2 3">ATCC 29453</strain>
    </source>
</reference>
<comment type="caution">
    <text evidence="2">The sequence shown here is derived from an EMBL/GenBank/DDBJ whole genome shotgun (WGS) entry which is preliminary data.</text>
</comment>
<feature type="transmembrane region" description="Helical" evidence="1">
    <location>
        <begin position="20"/>
        <end position="37"/>
    </location>
</feature>
<dbReference type="Proteomes" id="UP000017813">
    <property type="component" value="Unassembled WGS sequence"/>
</dbReference>
<feature type="transmembrane region" description="Helical" evidence="1">
    <location>
        <begin position="245"/>
        <end position="262"/>
    </location>
</feature>
<feature type="transmembrane region" description="Helical" evidence="1">
    <location>
        <begin position="352"/>
        <end position="379"/>
    </location>
</feature>
<keyword evidence="1" id="KW-1133">Transmembrane helix</keyword>
<organism evidence="2 3">
    <name type="scientific">Simonsiella muelleri ATCC 29453</name>
    <dbReference type="NCBI Taxonomy" id="641147"/>
    <lineage>
        <taxon>Bacteria</taxon>
        <taxon>Pseudomonadati</taxon>
        <taxon>Pseudomonadota</taxon>
        <taxon>Betaproteobacteria</taxon>
        <taxon>Neisseriales</taxon>
        <taxon>Neisseriaceae</taxon>
        <taxon>Simonsiella</taxon>
    </lineage>
</organism>
<keyword evidence="3" id="KW-1185">Reference proteome</keyword>
<feature type="transmembrane region" description="Helical" evidence="1">
    <location>
        <begin position="57"/>
        <end position="77"/>
    </location>
</feature>
<protein>
    <recommendedName>
        <fullName evidence="4">Glycosyltransferase RgtA/B/C/D-like domain-containing protein</fullName>
    </recommendedName>
</protein>
<dbReference type="RefSeq" id="WP_002642072.1">
    <property type="nucleotide sequence ID" value="NZ_CP019448.1"/>
</dbReference>
<accession>V9HLA9</accession>
<feature type="transmembrane region" description="Helical" evidence="1">
    <location>
        <begin position="399"/>
        <end position="418"/>
    </location>
</feature>
<dbReference type="KEGG" id="smur:BWP33_07800"/>
<feature type="transmembrane region" description="Helical" evidence="1">
    <location>
        <begin position="168"/>
        <end position="201"/>
    </location>
</feature>
<feature type="transmembrane region" description="Helical" evidence="1">
    <location>
        <begin position="430"/>
        <end position="450"/>
    </location>
</feature>
<feature type="transmembrane region" description="Helical" evidence="1">
    <location>
        <begin position="268"/>
        <end position="289"/>
    </location>
</feature>
<dbReference type="HOGENOM" id="CLU_034283_0_0_4"/>
<feature type="transmembrane region" description="Helical" evidence="1">
    <location>
        <begin position="98"/>
        <end position="119"/>
    </location>
</feature>
<dbReference type="AlphaFoldDB" id="V9HLA9"/>
<gene>
    <name evidence="2" type="ORF">HMPREF9021_01660</name>
</gene>
<evidence type="ECO:0000313" key="3">
    <source>
        <dbReference type="Proteomes" id="UP000017813"/>
    </source>
</evidence>
<keyword evidence="1" id="KW-0812">Transmembrane</keyword>
<sequence>MLTYLPKNQQSTDSTQKYPWLLMLLVFVWLWPGIFSHDLWKPQEPHLYQVIDETTSYFFPTLLGDAYFQAAPIYIWTAQWTRYLLSPWATDVYSAARFATVIFTALGLTATGMAAYRLLGKSYGHSVVLMLIGSAGLLGMGHFLSSMSVAFAGVGLALWGLAVAERQVVFAAFLLTIGILFLSQSVGWLFSGCLLCVAWLLSLTQQWRSVRYFSVLLATMAMVIPLIGLQILVMTKINPVATQHYWHLYVFGAYGGVGNLHANWNILYYLYHFLWFGFPAYPLAIWTLWRGRRHHWWQTRWGVLCVAWVVIFLALLAVNPQSYQDNLIVILPAVAIFGAAQLDNLRRGVAAFLNWFGIMLFGLMAAFLWVGFVAMNYGFPAKLAERAVYFSPFYTRDINIMPMVVAILFTPAWIFAITRKRIRGRQAVNNWASGMTLVWALLLTLFLPWLDAAKSYRPVVQQMEAKLPDASTTDCVYIAPQHTVARLAWREYSFVKTVSDESGKRCLYELIQYQQDADLHNINPQNIIWQGKRPRQKMEMFALVKHS</sequence>
<evidence type="ECO:0008006" key="4">
    <source>
        <dbReference type="Google" id="ProtNLM"/>
    </source>
</evidence>
<feature type="transmembrane region" description="Helical" evidence="1">
    <location>
        <begin position="139"/>
        <end position="161"/>
    </location>
</feature>
<feature type="transmembrane region" description="Helical" evidence="1">
    <location>
        <begin position="326"/>
        <end position="345"/>
    </location>
</feature>
<dbReference type="STRING" id="641147.HMPREF9021_01660"/>
<dbReference type="eggNOG" id="COG1807">
    <property type="taxonomic scope" value="Bacteria"/>
</dbReference>
<feature type="transmembrane region" description="Helical" evidence="1">
    <location>
        <begin position="213"/>
        <end position="233"/>
    </location>
</feature>
<evidence type="ECO:0000256" key="1">
    <source>
        <dbReference type="SAM" id="Phobius"/>
    </source>
</evidence>
<dbReference type="EMBL" id="ADCY02000035">
    <property type="protein sequence ID" value="EFG30374.1"/>
    <property type="molecule type" value="Genomic_DNA"/>
</dbReference>
<feature type="transmembrane region" description="Helical" evidence="1">
    <location>
        <begin position="301"/>
        <end position="320"/>
    </location>
</feature>
<keyword evidence="1" id="KW-0472">Membrane</keyword>
<proteinExistence type="predicted"/>
<reference evidence="2 3" key="2">
    <citation type="submission" date="2011-10" db="EMBL/GenBank/DDBJ databases">
        <title>The Genome Sequence of Simonsiella muelleri ATCC 29453.</title>
        <authorList>
            <consortium name="The Broad Institute Genome Sequencing Platform"/>
            <consortium name="The Broad Institute Genome Sequencing Center for Infectious Disease"/>
            <person name="Earl A."/>
            <person name="Ward D."/>
            <person name="Feldgarden M."/>
            <person name="Gevers D."/>
            <person name="Izard J."/>
            <person name="Baranova O.V."/>
            <person name="Blanton J.M."/>
            <person name="Tanner A.C."/>
            <person name="Dewhirst F."/>
            <person name="Young S.K."/>
            <person name="Zeng Q."/>
            <person name="Gargeya S."/>
            <person name="Fitzgerald M."/>
            <person name="Haas B."/>
            <person name="Abouelleil A."/>
            <person name="Alvarado L."/>
            <person name="Arachchi H.M."/>
            <person name="Berlin A."/>
            <person name="Brown A."/>
            <person name="Chapman S.B."/>
            <person name="Chen Z."/>
            <person name="Dunbar C."/>
            <person name="Freedman E."/>
            <person name="Gearin G."/>
            <person name="Goldberg J."/>
            <person name="Griggs A."/>
            <person name="Gujja S."/>
            <person name="Heiman D."/>
            <person name="Howarth C."/>
            <person name="Larson L."/>
            <person name="Lui A."/>
            <person name="MacDonald P.J.P."/>
            <person name="Montmayeur A."/>
            <person name="Murphy C."/>
            <person name="Neiman D."/>
            <person name="Pearson M."/>
            <person name="Priest M."/>
            <person name="Roberts A."/>
            <person name="Saif S."/>
            <person name="Shea T."/>
            <person name="Shenoy N."/>
            <person name="Sisk P."/>
            <person name="Stolte C."/>
            <person name="Sykes S."/>
            <person name="Wortman J."/>
            <person name="Nusbaum C."/>
            <person name="Birren B."/>
        </authorList>
    </citation>
    <scope>NUCLEOTIDE SEQUENCE [LARGE SCALE GENOMIC DNA]</scope>
    <source>
        <strain evidence="2 3">ATCC 29453</strain>
    </source>
</reference>
<evidence type="ECO:0000313" key="2">
    <source>
        <dbReference type="EMBL" id="EFG30374.1"/>
    </source>
</evidence>
<dbReference type="OrthoDB" id="8556356at2"/>